<gene>
    <name evidence="5" type="ORF">ACJRO7_032844</name>
</gene>
<feature type="domain" description="SMP" evidence="4">
    <location>
        <begin position="208"/>
        <end position="264"/>
    </location>
</feature>
<keyword evidence="2" id="KW-0677">Repeat</keyword>
<dbReference type="Pfam" id="PF04927">
    <property type="entry name" value="SMP"/>
    <property type="match status" value="3"/>
</dbReference>
<feature type="region of interest" description="Disordered" evidence="3">
    <location>
        <begin position="119"/>
        <end position="139"/>
    </location>
</feature>
<evidence type="ECO:0000259" key="4">
    <source>
        <dbReference type="Pfam" id="PF04927"/>
    </source>
</evidence>
<accession>A0ABD3JPM7</accession>
<dbReference type="InterPro" id="IPR042971">
    <property type="entry name" value="LEA_SMP"/>
</dbReference>
<evidence type="ECO:0000313" key="5">
    <source>
        <dbReference type="EMBL" id="KAL3728153.1"/>
    </source>
</evidence>
<protein>
    <recommendedName>
        <fullName evidence="4">SMP domain-containing protein</fullName>
    </recommendedName>
</protein>
<evidence type="ECO:0000256" key="3">
    <source>
        <dbReference type="SAM" id="MobiDB-lite"/>
    </source>
</evidence>
<dbReference type="Proteomes" id="UP001634007">
    <property type="component" value="Unassembled WGS sequence"/>
</dbReference>
<sequence length="279" mass="28808">MSQEQPRRRAQEPVKYGDVFASVEGELAGKPVAPKDAALMQTAENLTLGQVQKGAAASAMQSVATWNEDTGVVGHDSMNEIVAEQGVNVAASDLPGRHVITESIGGQVLGQYSQRAPLVSGPVVPENKNKSSGDDDGIDGGPITIGEALEATALTIGDKPVERSDAAAIQAAEVRATGRTTIAPGGVAAAAQSAATLNARTTRPEEKTKMADVLLGASSKLPSDKPVTRADVEGVTVAEIRNDPFLTTHPAGVSATVAAAARLNFSNKDRNEKDKVPDI</sequence>
<dbReference type="AlphaFoldDB" id="A0ABD3JPM7"/>
<evidence type="ECO:0000256" key="2">
    <source>
        <dbReference type="ARBA" id="ARBA00022737"/>
    </source>
</evidence>
<evidence type="ECO:0000313" key="6">
    <source>
        <dbReference type="Proteomes" id="UP001634007"/>
    </source>
</evidence>
<comment type="similarity">
    <text evidence="1">Belongs to the LEA type SMP family.</text>
</comment>
<feature type="domain" description="SMP" evidence="4">
    <location>
        <begin position="14"/>
        <end position="69"/>
    </location>
</feature>
<dbReference type="EMBL" id="JBJKBG010000008">
    <property type="protein sequence ID" value="KAL3728153.1"/>
    <property type="molecule type" value="Genomic_DNA"/>
</dbReference>
<keyword evidence="6" id="KW-1185">Reference proteome</keyword>
<comment type="caution">
    <text evidence="5">The sequence shown here is derived from an EMBL/GenBank/DDBJ whole genome shotgun (WGS) entry which is preliminary data.</text>
</comment>
<dbReference type="InterPro" id="IPR007011">
    <property type="entry name" value="LEA_SMP_dom"/>
</dbReference>
<dbReference type="PANTHER" id="PTHR31174:SF34">
    <property type="entry name" value="LATE EMBRYOGENESIS ABUNDANT PROTEIN 47"/>
    <property type="match status" value="1"/>
</dbReference>
<evidence type="ECO:0000256" key="1">
    <source>
        <dbReference type="ARBA" id="ARBA00010733"/>
    </source>
</evidence>
<dbReference type="PANTHER" id="PTHR31174">
    <property type="entry name" value="SEED MATURATION FAMILY PROTEIN"/>
    <property type="match status" value="1"/>
</dbReference>
<reference evidence="5 6" key="1">
    <citation type="submission" date="2024-11" db="EMBL/GenBank/DDBJ databases">
        <title>Chromosome-level genome assembly of Eucalyptus globulus Labill. provides insights into its genome evolution.</title>
        <authorList>
            <person name="Li X."/>
        </authorList>
    </citation>
    <scope>NUCLEOTIDE SEQUENCE [LARGE SCALE GENOMIC DNA]</scope>
    <source>
        <strain evidence="5">CL2024</strain>
        <tissue evidence="5">Fresh tender leaves</tissue>
    </source>
</reference>
<name>A0ABD3JPM7_EUCGL</name>
<proteinExistence type="inferred from homology"/>
<feature type="domain" description="SMP" evidence="4">
    <location>
        <begin position="143"/>
        <end position="200"/>
    </location>
</feature>
<organism evidence="5 6">
    <name type="scientific">Eucalyptus globulus</name>
    <name type="common">Tasmanian blue gum</name>
    <dbReference type="NCBI Taxonomy" id="34317"/>
    <lineage>
        <taxon>Eukaryota</taxon>
        <taxon>Viridiplantae</taxon>
        <taxon>Streptophyta</taxon>
        <taxon>Embryophyta</taxon>
        <taxon>Tracheophyta</taxon>
        <taxon>Spermatophyta</taxon>
        <taxon>Magnoliopsida</taxon>
        <taxon>eudicotyledons</taxon>
        <taxon>Gunneridae</taxon>
        <taxon>Pentapetalae</taxon>
        <taxon>rosids</taxon>
        <taxon>malvids</taxon>
        <taxon>Myrtales</taxon>
        <taxon>Myrtaceae</taxon>
        <taxon>Myrtoideae</taxon>
        <taxon>Eucalypteae</taxon>
        <taxon>Eucalyptus</taxon>
    </lineage>
</organism>